<accession>A0A5K1UZG6</accession>
<name>A0A5K1UZG6_ENTHI</name>
<feature type="coiled-coil region" evidence="1">
    <location>
        <begin position="88"/>
        <end position="115"/>
    </location>
</feature>
<dbReference type="VEuPathDB" id="AmoebaDB:EHI_128090"/>
<proteinExistence type="predicted"/>
<dbReference type="Proteomes" id="UP000078387">
    <property type="component" value="Unassembled WGS sequence"/>
</dbReference>
<dbReference type="InterPro" id="IPR006571">
    <property type="entry name" value="TLDc_dom"/>
</dbReference>
<evidence type="ECO:0000259" key="2">
    <source>
        <dbReference type="Pfam" id="PF07534"/>
    </source>
</evidence>
<organism evidence="3 4">
    <name type="scientific">Entamoeba histolytica</name>
    <dbReference type="NCBI Taxonomy" id="5759"/>
    <lineage>
        <taxon>Eukaryota</taxon>
        <taxon>Amoebozoa</taxon>
        <taxon>Evosea</taxon>
        <taxon>Archamoebae</taxon>
        <taxon>Mastigamoebida</taxon>
        <taxon>Entamoebidae</taxon>
        <taxon>Entamoeba</taxon>
    </lineage>
</organism>
<dbReference type="VEuPathDB" id="AmoebaDB:EHI5A_109060"/>
<evidence type="ECO:0000313" key="3">
    <source>
        <dbReference type="EMBL" id="GAT96500.1"/>
    </source>
</evidence>
<dbReference type="VEuPathDB" id="AmoebaDB:EHI8A_109870"/>
<comment type="caution">
    <text evidence="3">The sequence shown here is derived from an EMBL/GenBank/DDBJ whole genome shotgun (WGS) entry which is preliminary data.</text>
</comment>
<sequence length="346" mass="40523">MELPSIVDNLKFMIIQFNEIKSSLISLHKQNVFDNNISFDFLHLTKKISDENFYEIREEFDNAAINFDQYRNSIFIIEKHITDCFYAIEDIQKEIEIENNKLTEIGEKLDQYEEILNKKYKELNKPSELQIITNSSSQSINSHQKKITKTIKNQQKIIRSDGNQIMNDKDKEDIELLNTNKKVLLQWCNGKSLSIRYDSKYDGESQKDFIKYIKGYGNIYLILFDQNMNVFGCFIHSPILITNKPVVDIFGFIFEIAKEGTIHLKKCNKRKDVISSITLFEDNCNQANSLLYIGKDQSTGMLILKPFIQNGMIKQIYKSYSTSNSLVFNSIQRFETRRIVLLEIDF</sequence>
<feature type="domain" description="TLDc" evidence="2">
    <location>
        <begin position="162"/>
        <end position="336"/>
    </location>
</feature>
<evidence type="ECO:0000313" key="4">
    <source>
        <dbReference type="Proteomes" id="UP000078387"/>
    </source>
</evidence>
<dbReference type="VEuPathDB" id="AmoebaDB:EHI7A_102600"/>
<dbReference type="OMA" id="HINECLY"/>
<keyword evidence="1" id="KW-0175">Coiled coil</keyword>
<evidence type="ECO:0000256" key="1">
    <source>
        <dbReference type="SAM" id="Coils"/>
    </source>
</evidence>
<gene>
    <name evidence="3" type="ORF">CL6EHI_128090</name>
</gene>
<reference evidence="3 4" key="1">
    <citation type="submission" date="2016-05" db="EMBL/GenBank/DDBJ databases">
        <title>First whole genome sequencing of Entamoeba histolytica HM1:IMSS-clone-6.</title>
        <authorList>
            <person name="Mukherjee Avik.K."/>
            <person name="Izumyama S."/>
            <person name="Nakada-Tsukui K."/>
            <person name="Nozaki T."/>
        </authorList>
    </citation>
    <scope>NUCLEOTIDE SEQUENCE [LARGE SCALE GENOMIC DNA]</scope>
    <source>
        <strain evidence="3 4">HM1:IMSS clone 6</strain>
    </source>
</reference>
<protein>
    <recommendedName>
        <fullName evidence="2">TLDc domain-containing protein</fullName>
    </recommendedName>
</protein>
<dbReference type="EMBL" id="BDEQ01000001">
    <property type="protein sequence ID" value="GAT96500.1"/>
    <property type="molecule type" value="Genomic_DNA"/>
</dbReference>
<dbReference type="Pfam" id="PF07534">
    <property type="entry name" value="TLD"/>
    <property type="match status" value="1"/>
</dbReference>
<dbReference type="VEuPathDB" id="AmoebaDB:KM1_180450"/>
<dbReference type="AlphaFoldDB" id="A0A5K1UZG6"/>